<keyword evidence="1" id="KW-0812">Transmembrane</keyword>
<dbReference type="EMBL" id="JAFCIX010000093">
    <property type="protein sequence ID" value="KAH6598948.1"/>
    <property type="molecule type" value="Genomic_DNA"/>
</dbReference>
<keyword evidence="1" id="KW-1133">Transmembrane helix</keyword>
<dbReference type="Proteomes" id="UP001648503">
    <property type="component" value="Unassembled WGS sequence"/>
</dbReference>
<sequence>MCNPTLPNTIASSLIVLVSGVHASSTLVMPSFKLFGLGWAFITSLFLLAAFALVALATSQHRHSGSILMALTAAWTLYVLVLGASAKIPVGSPWPVQDYVDYTFFPRVLVVAGISVTGVVGVSFMATVYVMTPIYAINPLD</sequence>
<organism evidence="2 3">
    <name type="scientific">Batrachochytrium salamandrivorans</name>
    <dbReference type="NCBI Taxonomy" id="1357716"/>
    <lineage>
        <taxon>Eukaryota</taxon>
        <taxon>Fungi</taxon>
        <taxon>Fungi incertae sedis</taxon>
        <taxon>Chytridiomycota</taxon>
        <taxon>Chytridiomycota incertae sedis</taxon>
        <taxon>Chytridiomycetes</taxon>
        <taxon>Rhizophydiales</taxon>
        <taxon>Rhizophydiales incertae sedis</taxon>
        <taxon>Batrachochytrium</taxon>
    </lineage>
</organism>
<evidence type="ECO:0000313" key="2">
    <source>
        <dbReference type="EMBL" id="KAH6598948.1"/>
    </source>
</evidence>
<gene>
    <name evidence="2" type="ORF">BASA50_003455</name>
</gene>
<name>A0ABQ8FLM0_9FUNG</name>
<keyword evidence="3" id="KW-1185">Reference proteome</keyword>
<protein>
    <submittedName>
        <fullName evidence="2">Uncharacterized protein</fullName>
    </submittedName>
</protein>
<accession>A0ABQ8FLM0</accession>
<keyword evidence="1" id="KW-0472">Membrane</keyword>
<comment type="caution">
    <text evidence="2">The sequence shown here is derived from an EMBL/GenBank/DDBJ whole genome shotgun (WGS) entry which is preliminary data.</text>
</comment>
<evidence type="ECO:0000256" key="1">
    <source>
        <dbReference type="SAM" id="Phobius"/>
    </source>
</evidence>
<feature type="transmembrane region" description="Helical" evidence="1">
    <location>
        <begin position="108"/>
        <end position="131"/>
    </location>
</feature>
<evidence type="ECO:0000313" key="3">
    <source>
        <dbReference type="Proteomes" id="UP001648503"/>
    </source>
</evidence>
<feature type="transmembrane region" description="Helical" evidence="1">
    <location>
        <begin position="68"/>
        <end position="88"/>
    </location>
</feature>
<reference evidence="2 3" key="1">
    <citation type="submission" date="2021-02" db="EMBL/GenBank/DDBJ databases">
        <title>Variation within the Batrachochytrium salamandrivorans European outbreak.</title>
        <authorList>
            <person name="Kelly M."/>
            <person name="Pasmans F."/>
            <person name="Shea T.P."/>
            <person name="Munoz J.F."/>
            <person name="Carranza S."/>
            <person name="Cuomo C.A."/>
            <person name="Martel A."/>
        </authorList>
    </citation>
    <scope>NUCLEOTIDE SEQUENCE [LARGE SCALE GENOMIC DNA]</scope>
    <source>
        <strain evidence="2 3">AMFP18/2</strain>
    </source>
</reference>
<feature type="transmembrane region" description="Helical" evidence="1">
    <location>
        <begin position="39"/>
        <end position="56"/>
    </location>
</feature>
<proteinExistence type="predicted"/>